<name>A0ABS8VKR7_DATST</name>
<proteinExistence type="predicted"/>
<dbReference type="EMBL" id="JACEIK010005397">
    <property type="protein sequence ID" value="MCE0481406.1"/>
    <property type="molecule type" value="Genomic_DNA"/>
</dbReference>
<reference evidence="1 2" key="1">
    <citation type="journal article" date="2021" name="BMC Genomics">
        <title>Datura genome reveals duplications of psychoactive alkaloid biosynthetic genes and high mutation rate following tissue culture.</title>
        <authorList>
            <person name="Rajewski A."/>
            <person name="Carter-House D."/>
            <person name="Stajich J."/>
            <person name="Litt A."/>
        </authorList>
    </citation>
    <scope>NUCLEOTIDE SEQUENCE [LARGE SCALE GENOMIC DNA]</scope>
    <source>
        <strain evidence="1">AR-01</strain>
    </source>
</reference>
<feature type="non-terminal residue" evidence="1">
    <location>
        <position position="1"/>
    </location>
</feature>
<evidence type="ECO:0000313" key="1">
    <source>
        <dbReference type="EMBL" id="MCE0481406.1"/>
    </source>
</evidence>
<evidence type="ECO:0000313" key="2">
    <source>
        <dbReference type="Proteomes" id="UP000823775"/>
    </source>
</evidence>
<protein>
    <submittedName>
        <fullName evidence="1">Uncharacterized protein</fullName>
    </submittedName>
</protein>
<dbReference type="Proteomes" id="UP000823775">
    <property type="component" value="Unassembled WGS sequence"/>
</dbReference>
<keyword evidence="2" id="KW-1185">Reference proteome</keyword>
<accession>A0ABS8VKR7</accession>
<gene>
    <name evidence="1" type="ORF">HAX54_039124</name>
</gene>
<sequence length="159" mass="17786">KDIPNKSGSSTRRKELGVSSSNLVHNIIDYPKGENILLYLYGGWSNELFIIFFSDAPWEKVDGVVVMSMVLVILDFLDAQFVPSIFDDVVKISSAGVAILVIHHTSVLKDSNLSFKLLRLFIDVSEGFLRPGAKSFARLLDLLMENIWGFPYISSSQED</sequence>
<comment type="caution">
    <text evidence="1">The sequence shown here is derived from an EMBL/GenBank/DDBJ whole genome shotgun (WGS) entry which is preliminary data.</text>
</comment>
<organism evidence="1 2">
    <name type="scientific">Datura stramonium</name>
    <name type="common">Jimsonweed</name>
    <name type="synonym">Common thornapple</name>
    <dbReference type="NCBI Taxonomy" id="4076"/>
    <lineage>
        <taxon>Eukaryota</taxon>
        <taxon>Viridiplantae</taxon>
        <taxon>Streptophyta</taxon>
        <taxon>Embryophyta</taxon>
        <taxon>Tracheophyta</taxon>
        <taxon>Spermatophyta</taxon>
        <taxon>Magnoliopsida</taxon>
        <taxon>eudicotyledons</taxon>
        <taxon>Gunneridae</taxon>
        <taxon>Pentapetalae</taxon>
        <taxon>asterids</taxon>
        <taxon>lamiids</taxon>
        <taxon>Solanales</taxon>
        <taxon>Solanaceae</taxon>
        <taxon>Solanoideae</taxon>
        <taxon>Datureae</taxon>
        <taxon>Datura</taxon>
    </lineage>
</organism>